<dbReference type="Proteomes" id="UP001345219">
    <property type="component" value="Chromosome 21"/>
</dbReference>
<gene>
    <name evidence="1" type="ORF">SAY87_027574</name>
</gene>
<name>A0AAN7PQM1_9MYRT</name>
<protein>
    <submittedName>
        <fullName evidence="1">Uncharacterized protein</fullName>
    </submittedName>
</protein>
<comment type="caution">
    <text evidence="1">The sequence shown here is derived from an EMBL/GenBank/DDBJ whole genome shotgun (WGS) entry which is preliminary data.</text>
</comment>
<accession>A0AAN7PQM1</accession>
<sequence length="225" mass="25227">MGVNPPWGRGSDDDGMCRIDDTNDFAVNISQKFKCVSDLNESFNPLSEPNDLWKCKFDESTEMERNKRDLTTSDKIIADGHELFDKGENDFSFHCERTTREEDEEVIESKIRAFLDEKALQLKKLQTPLYEEFYNTINAADAAAILGTQYSEKVAKAPNFPPKSRSLHHVSSRRFFVVTSSSLASPGKCLPAAGASVGGRAENELLCDSQKKLSSPRLAFQCQLF</sequence>
<proteinExistence type="predicted"/>
<reference evidence="1 2" key="1">
    <citation type="journal article" date="2023" name="Hortic Res">
        <title>Pangenome of water caltrop reveals structural variations and asymmetric subgenome divergence after allopolyploidization.</title>
        <authorList>
            <person name="Zhang X."/>
            <person name="Chen Y."/>
            <person name="Wang L."/>
            <person name="Yuan Y."/>
            <person name="Fang M."/>
            <person name="Shi L."/>
            <person name="Lu R."/>
            <person name="Comes H.P."/>
            <person name="Ma Y."/>
            <person name="Chen Y."/>
            <person name="Huang G."/>
            <person name="Zhou Y."/>
            <person name="Zheng Z."/>
            <person name="Qiu Y."/>
        </authorList>
    </citation>
    <scope>NUCLEOTIDE SEQUENCE [LARGE SCALE GENOMIC DNA]</scope>
    <source>
        <tissue evidence="1">Roots</tissue>
    </source>
</reference>
<dbReference type="AlphaFoldDB" id="A0AAN7PQM1"/>
<organism evidence="1 2">
    <name type="scientific">Trapa incisa</name>
    <dbReference type="NCBI Taxonomy" id="236973"/>
    <lineage>
        <taxon>Eukaryota</taxon>
        <taxon>Viridiplantae</taxon>
        <taxon>Streptophyta</taxon>
        <taxon>Embryophyta</taxon>
        <taxon>Tracheophyta</taxon>
        <taxon>Spermatophyta</taxon>
        <taxon>Magnoliopsida</taxon>
        <taxon>eudicotyledons</taxon>
        <taxon>Gunneridae</taxon>
        <taxon>Pentapetalae</taxon>
        <taxon>rosids</taxon>
        <taxon>malvids</taxon>
        <taxon>Myrtales</taxon>
        <taxon>Lythraceae</taxon>
        <taxon>Trapa</taxon>
    </lineage>
</organism>
<evidence type="ECO:0000313" key="2">
    <source>
        <dbReference type="Proteomes" id="UP001345219"/>
    </source>
</evidence>
<keyword evidence="2" id="KW-1185">Reference proteome</keyword>
<dbReference type="EMBL" id="JAXIOK010000018">
    <property type="protein sequence ID" value="KAK4750125.1"/>
    <property type="molecule type" value="Genomic_DNA"/>
</dbReference>
<evidence type="ECO:0000313" key="1">
    <source>
        <dbReference type="EMBL" id="KAK4750125.1"/>
    </source>
</evidence>